<dbReference type="PANTHER" id="PTHR43481:SF4">
    <property type="entry name" value="GLYCEROL-1-PHOSPHATE PHOSPHOHYDROLASE 1-RELATED"/>
    <property type="match status" value="1"/>
</dbReference>
<dbReference type="PANTHER" id="PTHR43481">
    <property type="entry name" value="FRUCTOSE-1-PHOSPHATE PHOSPHATASE"/>
    <property type="match status" value="1"/>
</dbReference>
<dbReference type="Gene3D" id="3.40.50.1000">
    <property type="entry name" value="HAD superfamily/HAD-like"/>
    <property type="match status" value="1"/>
</dbReference>
<comment type="caution">
    <text evidence="1">The sequence shown here is derived from an EMBL/GenBank/DDBJ whole genome shotgun (WGS) entry which is preliminary data.</text>
</comment>
<reference evidence="1" key="2">
    <citation type="journal article" date="2021" name="PeerJ">
        <title>Extensive microbial diversity within the chicken gut microbiome revealed by metagenomics and culture.</title>
        <authorList>
            <person name="Gilroy R."/>
            <person name="Ravi A."/>
            <person name="Getino M."/>
            <person name="Pursley I."/>
            <person name="Horton D.L."/>
            <person name="Alikhan N.F."/>
            <person name="Baker D."/>
            <person name="Gharbi K."/>
            <person name="Hall N."/>
            <person name="Watson M."/>
            <person name="Adriaenssens E.M."/>
            <person name="Foster-Nyarko E."/>
            <person name="Jarju S."/>
            <person name="Secka A."/>
            <person name="Antonio M."/>
            <person name="Oren A."/>
            <person name="Chaudhuri R.R."/>
            <person name="La Ragione R."/>
            <person name="Hildebrand F."/>
            <person name="Pallen M.J."/>
        </authorList>
    </citation>
    <scope>NUCLEOTIDE SEQUENCE</scope>
    <source>
        <strain evidence="1">21143</strain>
    </source>
</reference>
<dbReference type="Pfam" id="PF00702">
    <property type="entry name" value="Hydrolase"/>
    <property type="match status" value="1"/>
</dbReference>
<evidence type="ECO:0000313" key="1">
    <source>
        <dbReference type="EMBL" id="HIT38415.1"/>
    </source>
</evidence>
<dbReference type="SFLD" id="SFLDG01135">
    <property type="entry name" value="C1.5.6:_HAD__Beta-PGM__Phospha"/>
    <property type="match status" value="1"/>
</dbReference>
<dbReference type="Proteomes" id="UP000886722">
    <property type="component" value="Unassembled WGS sequence"/>
</dbReference>
<organism evidence="1 2">
    <name type="scientific">Candidatus Caccoplasma intestinavium</name>
    <dbReference type="NCBI Taxonomy" id="2840716"/>
    <lineage>
        <taxon>Bacteria</taxon>
        <taxon>Pseudomonadati</taxon>
        <taxon>Bacteroidota</taxon>
        <taxon>Bacteroidia</taxon>
        <taxon>Bacteroidales</taxon>
        <taxon>Bacteroidaceae</taxon>
        <taxon>Bacteroidaceae incertae sedis</taxon>
        <taxon>Candidatus Caccoplasma</taxon>
    </lineage>
</organism>
<gene>
    <name evidence="1" type="ORF">IAD06_00020</name>
</gene>
<dbReference type="InterPro" id="IPR006439">
    <property type="entry name" value="HAD-SF_hydro_IA"/>
</dbReference>
<dbReference type="InterPro" id="IPR023198">
    <property type="entry name" value="PGP-like_dom2"/>
</dbReference>
<keyword evidence="1" id="KW-0378">Hydrolase</keyword>
<evidence type="ECO:0000313" key="2">
    <source>
        <dbReference type="Proteomes" id="UP000886722"/>
    </source>
</evidence>
<dbReference type="EMBL" id="DVKT01000001">
    <property type="protein sequence ID" value="HIT38415.1"/>
    <property type="molecule type" value="Genomic_DNA"/>
</dbReference>
<proteinExistence type="predicted"/>
<dbReference type="Gene3D" id="1.10.150.240">
    <property type="entry name" value="Putative phosphatase, domain 2"/>
    <property type="match status" value="1"/>
</dbReference>
<dbReference type="GO" id="GO:0050308">
    <property type="term" value="F:sugar-phosphatase activity"/>
    <property type="evidence" value="ECO:0007669"/>
    <property type="project" value="TreeGrafter"/>
</dbReference>
<dbReference type="SFLD" id="SFLDS00003">
    <property type="entry name" value="Haloacid_Dehalogenase"/>
    <property type="match status" value="1"/>
</dbReference>
<dbReference type="InterPro" id="IPR051806">
    <property type="entry name" value="HAD-like_SPP"/>
</dbReference>
<dbReference type="InterPro" id="IPR036412">
    <property type="entry name" value="HAD-like_sf"/>
</dbReference>
<accession>A0A9D1GCC9</accession>
<reference evidence="1" key="1">
    <citation type="submission" date="2020-10" db="EMBL/GenBank/DDBJ databases">
        <authorList>
            <person name="Gilroy R."/>
        </authorList>
    </citation>
    <scope>NUCLEOTIDE SEQUENCE</scope>
    <source>
        <strain evidence="1">21143</strain>
    </source>
</reference>
<dbReference type="InterPro" id="IPR023214">
    <property type="entry name" value="HAD_sf"/>
</dbReference>
<dbReference type="NCBIfam" id="TIGR01509">
    <property type="entry name" value="HAD-SF-IA-v3"/>
    <property type="match status" value="1"/>
</dbReference>
<name>A0A9D1GCC9_9BACT</name>
<sequence>MNKIVTSYLQKTGFRNIDLKAVLIDMDGVLYDSMPFHADAWYKAISSLGIACTPEEFFMYEGRTGASTIDLIFNRAYGRNADENEKQMIYARKCEYFVAKGVAPVMPGALDFLRQVKSHGLIPVLVTGSGQHSLLDKLSHDYPGIFTPQTMVTAFDVKYGKPDPEPYLIGLEKAGVQPWEAIVVENAPLGVQAGVAARIFTVAVNTGPLPDRVLLDAGADYLLPDMERLALRFEDLYIQLNM</sequence>
<dbReference type="AlphaFoldDB" id="A0A9D1GCC9"/>
<protein>
    <submittedName>
        <fullName evidence="1">HAD-IA family hydrolase</fullName>
    </submittedName>
</protein>
<dbReference type="SUPFAM" id="SSF56784">
    <property type="entry name" value="HAD-like"/>
    <property type="match status" value="1"/>
</dbReference>
<dbReference type="SFLD" id="SFLDG01129">
    <property type="entry name" value="C1.5:_HAD__Beta-PGM__Phosphata"/>
    <property type="match status" value="1"/>
</dbReference>